<keyword evidence="2" id="KW-1185">Reference proteome</keyword>
<sequence>MLIDFCSPAIAYTVQLLHYFQIKPFKTTDTEFIRQTFYNVPQTLGACNGFVYISEIVVVDYTWLPRNPIYVFNPITKQTGELPKFTVPKRNVPGWVDEGATFRVRTLLDQIDLEFVVFQRKESKCRRNAWDALVCPVPVLPPLFQILQKSSALLEFRTNTREKNKQEALQPLKSATPIASWSTSNCWETFKRVQKRDEQYLEAHPLVGSHISLKPAFGMDSGARKIERGETLDNLT</sequence>
<gene>
    <name evidence="1" type="ORF">IFM89_026084</name>
</gene>
<dbReference type="EMBL" id="JADFTS010000007">
    <property type="protein sequence ID" value="KAF9598253.1"/>
    <property type="molecule type" value="Genomic_DNA"/>
</dbReference>
<organism evidence="1 2">
    <name type="scientific">Coptis chinensis</name>
    <dbReference type="NCBI Taxonomy" id="261450"/>
    <lineage>
        <taxon>Eukaryota</taxon>
        <taxon>Viridiplantae</taxon>
        <taxon>Streptophyta</taxon>
        <taxon>Embryophyta</taxon>
        <taxon>Tracheophyta</taxon>
        <taxon>Spermatophyta</taxon>
        <taxon>Magnoliopsida</taxon>
        <taxon>Ranunculales</taxon>
        <taxon>Ranunculaceae</taxon>
        <taxon>Coptidoideae</taxon>
        <taxon>Coptis</taxon>
    </lineage>
</organism>
<accession>A0A835LJT6</accession>
<name>A0A835LJT6_9MAGN</name>
<evidence type="ECO:0000313" key="1">
    <source>
        <dbReference type="EMBL" id="KAF9598253.1"/>
    </source>
</evidence>
<dbReference type="Proteomes" id="UP000631114">
    <property type="component" value="Unassembled WGS sequence"/>
</dbReference>
<reference evidence="1 2" key="1">
    <citation type="submission" date="2020-10" db="EMBL/GenBank/DDBJ databases">
        <title>The Coptis chinensis genome and diversification of protoberbering-type alkaloids.</title>
        <authorList>
            <person name="Wang B."/>
            <person name="Shu S."/>
            <person name="Song C."/>
            <person name="Liu Y."/>
        </authorList>
    </citation>
    <scope>NUCLEOTIDE SEQUENCE [LARGE SCALE GENOMIC DNA]</scope>
    <source>
        <strain evidence="1">HL-2020</strain>
        <tissue evidence="1">Leaf</tissue>
    </source>
</reference>
<comment type="caution">
    <text evidence="1">The sequence shown here is derived from an EMBL/GenBank/DDBJ whole genome shotgun (WGS) entry which is preliminary data.</text>
</comment>
<protein>
    <submittedName>
        <fullName evidence="1">Uncharacterized protein</fullName>
    </submittedName>
</protein>
<dbReference type="AlphaFoldDB" id="A0A835LJT6"/>
<proteinExistence type="predicted"/>
<evidence type="ECO:0000313" key="2">
    <source>
        <dbReference type="Proteomes" id="UP000631114"/>
    </source>
</evidence>